<accession>A0ABN8RHD5</accession>
<dbReference type="Gene3D" id="1.20.80.60">
    <property type="match status" value="1"/>
</dbReference>
<comment type="caution">
    <text evidence="2">The sequence shown here is derived from an EMBL/GenBank/DDBJ whole genome shotgun (WGS) entry which is preliminary data.</text>
</comment>
<feature type="compositionally biased region" description="Acidic residues" evidence="1">
    <location>
        <begin position="311"/>
        <end position="328"/>
    </location>
</feature>
<keyword evidence="3" id="KW-1185">Reference proteome</keyword>
<dbReference type="PANTHER" id="PTHR12431:SF14">
    <property type="entry name" value="LD15323P"/>
    <property type="match status" value="1"/>
</dbReference>
<evidence type="ECO:0000256" key="1">
    <source>
        <dbReference type="SAM" id="MobiDB-lite"/>
    </source>
</evidence>
<feature type="region of interest" description="Disordered" evidence="1">
    <location>
        <begin position="295"/>
        <end position="345"/>
    </location>
</feature>
<sequence length="345" mass="40061">MATAKSKPVPRKDKISVWTLPEGSQPAVRVQVDGGRILAEDLLQIVGRTLEIRASSLQLFGLFRGIENPTKKYGNNEMIYLPCRYVISIQKWSFDIAREQKLLKTDAGAMRLICIQCIEDIRSGRLKPKPEHIPLMEEYRNPAFPCDKQYVELCQKMFGYGYVVLNNCTVQNDLKVKDVRLREGMKVDLIANRRGLMIKSQKTVCFAPWRKIRRWSQVQGDSIHFEIYFTEELRFEWVEVETEQVAYLMSVIAEFVYLMKKDYDEPEVKRPSWLKGGEKKRLTWKLIKNELFSTENKDEEDEEKPCQGFDNLEDEASTDDEESSDEEEGAKALSPSRRGSQYLFG</sequence>
<proteinExistence type="predicted"/>
<protein>
    <submittedName>
        <fullName evidence="2">Uncharacterized protein</fullName>
    </submittedName>
</protein>
<evidence type="ECO:0000313" key="2">
    <source>
        <dbReference type="EMBL" id="CAH3176737.1"/>
    </source>
</evidence>
<gene>
    <name evidence="2" type="ORF">PLOB_00018393</name>
</gene>
<name>A0ABN8RHD5_9CNID</name>
<dbReference type="PANTHER" id="PTHR12431">
    <property type="entry name" value="SORTING NEXIN 17 AND 27"/>
    <property type="match status" value="1"/>
</dbReference>
<evidence type="ECO:0000313" key="3">
    <source>
        <dbReference type="Proteomes" id="UP001159405"/>
    </source>
</evidence>
<dbReference type="EMBL" id="CALNXK010000216">
    <property type="protein sequence ID" value="CAH3176737.1"/>
    <property type="molecule type" value="Genomic_DNA"/>
</dbReference>
<dbReference type="Proteomes" id="UP001159405">
    <property type="component" value="Unassembled WGS sequence"/>
</dbReference>
<reference evidence="2 3" key="1">
    <citation type="submission" date="2022-05" db="EMBL/GenBank/DDBJ databases">
        <authorList>
            <consortium name="Genoscope - CEA"/>
            <person name="William W."/>
        </authorList>
    </citation>
    <scope>NUCLEOTIDE SEQUENCE [LARGE SCALE GENOMIC DNA]</scope>
</reference>
<organism evidence="2 3">
    <name type="scientific">Porites lobata</name>
    <dbReference type="NCBI Taxonomy" id="104759"/>
    <lineage>
        <taxon>Eukaryota</taxon>
        <taxon>Metazoa</taxon>
        <taxon>Cnidaria</taxon>
        <taxon>Anthozoa</taxon>
        <taxon>Hexacorallia</taxon>
        <taxon>Scleractinia</taxon>
        <taxon>Fungiina</taxon>
        <taxon>Poritidae</taxon>
        <taxon>Porites</taxon>
    </lineage>
</organism>